<feature type="compositionally biased region" description="Polar residues" evidence="1">
    <location>
        <begin position="81"/>
        <end position="97"/>
    </location>
</feature>
<name>A0A699T2S8_TANCI</name>
<dbReference type="AlphaFoldDB" id="A0A699T2S8"/>
<reference evidence="2" key="1">
    <citation type="journal article" date="2019" name="Sci. Rep.">
        <title>Draft genome of Tanacetum cinerariifolium, the natural source of mosquito coil.</title>
        <authorList>
            <person name="Yamashiro T."/>
            <person name="Shiraishi A."/>
            <person name="Satake H."/>
            <person name="Nakayama K."/>
        </authorList>
    </citation>
    <scope>NUCLEOTIDE SEQUENCE</scope>
</reference>
<evidence type="ECO:0000313" key="2">
    <source>
        <dbReference type="EMBL" id="GFD04775.1"/>
    </source>
</evidence>
<gene>
    <name evidence="2" type="ORF">Tci_876744</name>
</gene>
<feature type="region of interest" description="Disordered" evidence="1">
    <location>
        <begin position="72"/>
        <end position="112"/>
    </location>
</feature>
<feature type="non-terminal residue" evidence="2">
    <location>
        <position position="1"/>
    </location>
</feature>
<evidence type="ECO:0000256" key="1">
    <source>
        <dbReference type="SAM" id="MobiDB-lite"/>
    </source>
</evidence>
<sequence length="112" mass="12200">LQPSGGYHTVPSPITGTFMPPKPGLVFHTAPIAVETDHSSFTIQLCPSKPTQDLSHTNKPSAPIIEDWVFDSEDESETNDQNEPQSVPSFIQSSEQVKTPRHSVQPVKAPVP</sequence>
<protein>
    <submittedName>
        <fullName evidence="2">Uncharacterized protein</fullName>
    </submittedName>
</protein>
<feature type="non-terminal residue" evidence="2">
    <location>
        <position position="112"/>
    </location>
</feature>
<feature type="region of interest" description="Disordered" evidence="1">
    <location>
        <begin position="1"/>
        <end position="20"/>
    </location>
</feature>
<dbReference type="EMBL" id="BKCJ011213971">
    <property type="protein sequence ID" value="GFD04775.1"/>
    <property type="molecule type" value="Genomic_DNA"/>
</dbReference>
<comment type="caution">
    <text evidence="2">The sequence shown here is derived from an EMBL/GenBank/DDBJ whole genome shotgun (WGS) entry which is preliminary data.</text>
</comment>
<organism evidence="2">
    <name type="scientific">Tanacetum cinerariifolium</name>
    <name type="common">Dalmatian daisy</name>
    <name type="synonym">Chrysanthemum cinerariifolium</name>
    <dbReference type="NCBI Taxonomy" id="118510"/>
    <lineage>
        <taxon>Eukaryota</taxon>
        <taxon>Viridiplantae</taxon>
        <taxon>Streptophyta</taxon>
        <taxon>Embryophyta</taxon>
        <taxon>Tracheophyta</taxon>
        <taxon>Spermatophyta</taxon>
        <taxon>Magnoliopsida</taxon>
        <taxon>eudicotyledons</taxon>
        <taxon>Gunneridae</taxon>
        <taxon>Pentapetalae</taxon>
        <taxon>asterids</taxon>
        <taxon>campanulids</taxon>
        <taxon>Asterales</taxon>
        <taxon>Asteraceae</taxon>
        <taxon>Asteroideae</taxon>
        <taxon>Anthemideae</taxon>
        <taxon>Anthemidinae</taxon>
        <taxon>Tanacetum</taxon>
    </lineage>
</organism>
<accession>A0A699T2S8</accession>
<proteinExistence type="predicted"/>